<reference evidence="1 2" key="1">
    <citation type="submission" date="2018-07" db="EMBL/GenBank/DDBJ databases">
        <title>A high quality draft genome assembly of the barn swallow (H. rustica rustica).</title>
        <authorList>
            <person name="Formenti G."/>
            <person name="Chiara M."/>
            <person name="Poveda L."/>
            <person name="Francoijs K.-J."/>
            <person name="Bonisoli-Alquati A."/>
            <person name="Canova L."/>
            <person name="Gianfranceschi L."/>
            <person name="Horner D.S."/>
            <person name="Saino N."/>
        </authorList>
    </citation>
    <scope>NUCLEOTIDE SEQUENCE [LARGE SCALE GENOMIC DNA]</scope>
    <source>
        <strain evidence="1">Chelidonia</strain>
        <tissue evidence="1">Blood</tissue>
    </source>
</reference>
<name>A0A3M0KND6_HIRRU</name>
<evidence type="ECO:0000313" key="1">
    <source>
        <dbReference type="EMBL" id="RMC14573.1"/>
    </source>
</evidence>
<sequence length="348" mass="38624">MTDCLHQHSWCELWRDEFRSRALLSATSRHSLDTSKDGNAWAWELSIPVPDNPFHEEILPELDMEWHHHQSETLAFLQGFRATWTQTTAAKTFMAVVAADHGLGAAGTPGSSLRDFCEEEMLGLIPEIHPAKMVGIPLRSSSSPVIRNRSRYISNPIICLSPELKVFQSLRLNNPSSLSRSSQGFCVPSPSPALLPPLDTLKHLNVLPKLGGPELDTILKVWLHQSRGQGKNDLPAPAGHTIPDPGQVPSALLATWAHCCGGPPGIYPFQGSVAKLKREMRSSGNYRKLNSCPYHMDKRLMAEFLMLSYTRDPLEVLLIMDTDIALRGFPKVCKRLDVLNNVVTPSCL</sequence>
<evidence type="ECO:0000313" key="2">
    <source>
        <dbReference type="Proteomes" id="UP000269221"/>
    </source>
</evidence>
<comment type="caution">
    <text evidence="1">The sequence shown here is derived from an EMBL/GenBank/DDBJ whole genome shotgun (WGS) entry which is preliminary data.</text>
</comment>
<dbReference type="EMBL" id="QRBI01000105">
    <property type="protein sequence ID" value="RMC14573.1"/>
    <property type="molecule type" value="Genomic_DNA"/>
</dbReference>
<dbReference type="Proteomes" id="UP000269221">
    <property type="component" value="Unassembled WGS sequence"/>
</dbReference>
<accession>A0A3M0KND6</accession>
<dbReference type="AlphaFoldDB" id="A0A3M0KND6"/>
<protein>
    <submittedName>
        <fullName evidence="1">Uncharacterized protein</fullName>
    </submittedName>
</protein>
<gene>
    <name evidence="1" type="ORF">DUI87_09671</name>
</gene>
<proteinExistence type="predicted"/>
<keyword evidence="2" id="KW-1185">Reference proteome</keyword>
<organism evidence="1 2">
    <name type="scientific">Hirundo rustica rustica</name>
    <dbReference type="NCBI Taxonomy" id="333673"/>
    <lineage>
        <taxon>Eukaryota</taxon>
        <taxon>Metazoa</taxon>
        <taxon>Chordata</taxon>
        <taxon>Craniata</taxon>
        <taxon>Vertebrata</taxon>
        <taxon>Euteleostomi</taxon>
        <taxon>Archelosauria</taxon>
        <taxon>Archosauria</taxon>
        <taxon>Dinosauria</taxon>
        <taxon>Saurischia</taxon>
        <taxon>Theropoda</taxon>
        <taxon>Coelurosauria</taxon>
        <taxon>Aves</taxon>
        <taxon>Neognathae</taxon>
        <taxon>Neoaves</taxon>
        <taxon>Telluraves</taxon>
        <taxon>Australaves</taxon>
        <taxon>Passeriformes</taxon>
        <taxon>Sylvioidea</taxon>
        <taxon>Hirundinidae</taxon>
        <taxon>Hirundo</taxon>
    </lineage>
</organism>